<dbReference type="InterPro" id="IPR050109">
    <property type="entry name" value="HTH-type_TetR-like_transc_reg"/>
</dbReference>
<reference evidence="5 6" key="1">
    <citation type="submission" date="2018-12" db="EMBL/GenBank/DDBJ databases">
        <title>The whole draft genome of Streptomyce luteoverticillatus CGMCC 15060.</title>
        <authorList>
            <person name="Feng Z."/>
            <person name="Chen G."/>
            <person name="Zhang J."/>
            <person name="Zhu H."/>
            <person name="Yu X."/>
            <person name="Zhang W."/>
            <person name="Zhang X."/>
        </authorList>
    </citation>
    <scope>NUCLEOTIDE SEQUENCE [LARGE SCALE GENOMIC DNA]</scope>
    <source>
        <strain evidence="5 6">CGMCC 15060</strain>
    </source>
</reference>
<dbReference type="SUPFAM" id="SSF46689">
    <property type="entry name" value="Homeodomain-like"/>
    <property type="match status" value="1"/>
</dbReference>
<dbReference type="Pfam" id="PF00440">
    <property type="entry name" value="TetR_N"/>
    <property type="match status" value="1"/>
</dbReference>
<dbReference type="EMBL" id="CP034587">
    <property type="protein sequence ID" value="AZQ73434.1"/>
    <property type="molecule type" value="Genomic_DNA"/>
</dbReference>
<keyword evidence="6" id="KW-1185">Reference proteome</keyword>
<evidence type="ECO:0000313" key="5">
    <source>
        <dbReference type="EMBL" id="AZQ73434.1"/>
    </source>
</evidence>
<dbReference type="PANTHER" id="PTHR30055:SF146">
    <property type="entry name" value="HTH-TYPE TRANSCRIPTIONAL DUAL REGULATOR CECR"/>
    <property type="match status" value="1"/>
</dbReference>
<dbReference type="InterPro" id="IPR009057">
    <property type="entry name" value="Homeodomain-like_sf"/>
</dbReference>
<dbReference type="AlphaFoldDB" id="A0A3S9PMB2"/>
<feature type="DNA-binding region" description="H-T-H motif" evidence="2">
    <location>
        <begin position="25"/>
        <end position="44"/>
    </location>
</feature>
<name>A0A3S9PMB2_STRLT</name>
<dbReference type="RefSeq" id="WP_126915948.1">
    <property type="nucleotide sequence ID" value="NZ_CP034587.1"/>
</dbReference>
<dbReference type="InterPro" id="IPR040611">
    <property type="entry name" value="AlkX_C"/>
</dbReference>
<protein>
    <submittedName>
        <fullName evidence="5">TetR/AcrR family transcriptional regulator</fullName>
    </submittedName>
</protein>
<dbReference type="Pfam" id="PF18556">
    <property type="entry name" value="TetR_C_35"/>
    <property type="match status" value="1"/>
</dbReference>
<sequence>MPAARELLLDAAFTALGTRPWHGVRMVDVAAAAGVSRQTLYNEFGSKDGLARALVRREAETFLAGVEHSLATARDATGPDTTGPDTTGPDTTGPDTTGPDTAGRDPVNAGDRCAAAALWTLRTARANPFVRAALTGCRGDRLPPAAAPSVPAPRAGREARPPRGALSPGALVGRIRDSVAGAVGADAPGLPPDAVLRACEAAVRLTLSYVVAPAPSDEEVAAEVAGLVRALLAQE</sequence>
<evidence type="ECO:0000259" key="4">
    <source>
        <dbReference type="PROSITE" id="PS50977"/>
    </source>
</evidence>
<dbReference type="GO" id="GO:0000976">
    <property type="term" value="F:transcription cis-regulatory region binding"/>
    <property type="evidence" value="ECO:0007669"/>
    <property type="project" value="TreeGrafter"/>
</dbReference>
<feature type="compositionally biased region" description="Low complexity" evidence="3">
    <location>
        <begin position="78"/>
        <end position="101"/>
    </location>
</feature>
<evidence type="ECO:0000256" key="2">
    <source>
        <dbReference type="PROSITE-ProRule" id="PRU00335"/>
    </source>
</evidence>
<dbReference type="OrthoDB" id="4371863at2"/>
<feature type="region of interest" description="Disordered" evidence="3">
    <location>
        <begin position="70"/>
        <end position="108"/>
    </location>
</feature>
<accession>A0A3S9PMB2</accession>
<organism evidence="5 6">
    <name type="scientific">Streptomyces luteoverticillatus</name>
    <name type="common">Streptoverticillium luteoverticillatus</name>
    <dbReference type="NCBI Taxonomy" id="66425"/>
    <lineage>
        <taxon>Bacteria</taxon>
        <taxon>Bacillati</taxon>
        <taxon>Actinomycetota</taxon>
        <taxon>Actinomycetes</taxon>
        <taxon>Kitasatosporales</taxon>
        <taxon>Streptomycetaceae</taxon>
        <taxon>Streptomyces</taxon>
    </lineage>
</organism>
<evidence type="ECO:0000313" key="6">
    <source>
        <dbReference type="Proteomes" id="UP000267900"/>
    </source>
</evidence>
<dbReference type="Gene3D" id="1.10.357.10">
    <property type="entry name" value="Tetracycline Repressor, domain 2"/>
    <property type="match status" value="1"/>
</dbReference>
<feature type="region of interest" description="Disordered" evidence="3">
    <location>
        <begin position="141"/>
        <end position="169"/>
    </location>
</feature>
<keyword evidence="1 2" id="KW-0238">DNA-binding</keyword>
<dbReference type="PROSITE" id="PS50977">
    <property type="entry name" value="HTH_TETR_2"/>
    <property type="match status" value="1"/>
</dbReference>
<dbReference type="GO" id="GO:0003700">
    <property type="term" value="F:DNA-binding transcription factor activity"/>
    <property type="evidence" value="ECO:0007669"/>
    <property type="project" value="TreeGrafter"/>
</dbReference>
<dbReference type="PANTHER" id="PTHR30055">
    <property type="entry name" value="HTH-TYPE TRANSCRIPTIONAL REGULATOR RUTR"/>
    <property type="match status" value="1"/>
</dbReference>
<dbReference type="Proteomes" id="UP000267900">
    <property type="component" value="Chromosome"/>
</dbReference>
<dbReference type="InterPro" id="IPR001647">
    <property type="entry name" value="HTH_TetR"/>
</dbReference>
<proteinExistence type="predicted"/>
<evidence type="ECO:0000256" key="1">
    <source>
        <dbReference type="ARBA" id="ARBA00023125"/>
    </source>
</evidence>
<feature type="compositionally biased region" description="Low complexity" evidence="3">
    <location>
        <begin position="143"/>
        <end position="154"/>
    </location>
</feature>
<gene>
    <name evidence="5" type="ORF">EKH77_21440</name>
</gene>
<evidence type="ECO:0000256" key="3">
    <source>
        <dbReference type="SAM" id="MobiDB-lite"/>
    </source>
</evidence>
<feature type="domain" description="HTH tetR-type" evidence="4">
    <location>
        <begin position="2"/>
        <end position="62"/>
    </location>
</feature>